<proteinExistence type="predicted"/>
<dbReference type="InterPro" id="IPR051458">
    <property type="entry name" value="Cyt/Met_Dipeptidase"/>
</dbReference>
<reference evidence="4 5" key="1">
    <citation type="submission" date="2017-09" db="EMBL/GenBank/DDBJ databases">
        <title>Depth-based differentiation of microbial function through sediment-hosted aquifers and enrichment of novel symbionts in the deep terrestrial subsurface.</title>
        <authorList>
            <person name="Probst A.J."/>
            <person name="Ladd B."/>
            <person name="Jarett J.K."/>
            <person name="Geller-Mcgrath D.E."/>
            <person name="Sieber C.M."/>
            <person name="Emerson J.B."/>
            <person name="Anantharaman K."/>
            <person name="Thomas B.C."/>
            <person name="Malmstrom R."/>
            <person name="Stieglmeier M."/>
            <person name="Klingl A."/>
            <person name="Woyke T."/>
            <person name="Ryan C.M."/>
            <person name="Banfield J.F."/>
        </authorList>
    </citation>
    <scope>NUCLEOTIDE SEQUENCE [LARGE SCALE GENOMIC DNA]</scope>
    <source>
        <strain evidence="4">CG10_big_fil_rev_8_21_14_0_10_50_16</strain>
    </source>
</reference>
<evidence type="ECO:0000256" key="1">
    <source>
        <dbReference type="ARBA" id="ARBA00022670"/>
    </source>
</evidence>
<evidence type="ECO:0000256" key="2">
    <source>
        <dbReference type="ARBA" id="ARBA00022723"/>
    </source>
</evidence>
<dbReference type="SUPFAM" id="SSF53187">
    <property type="entry name" value="Zn-dependent exopeptidases"/>
    <property type="match status" value="1"/>
</dbReference>
<evidence type="ECO:0000313" key="5">
    <source>
        <dbReference type="Proteomes" id="UP000230084"/>
    </source>
</evidence>
<organism evidence="4 5">
    <name type="scientific">Candidatus Uhrbacteria bacterium CG10_big_fil_rev_8_21_14_0_10_50_16</name>
    <dbReference type="NCBI Taxonomy" id="1975039"/>
    <lineage>
        <taxon>Bacteria</taxon>
        <taxon>Candidatus Uhriibacteriota</taxon>
    </lineage>
</organism>
<dbReference type="GO" id="GO:0046872">
    <property type="term" value="F:metal ion binding"/>
    <property type="evidence" value="ECO:0007669"/>
    <property type="project" value="UniProtKB-KW"/>
</dbReference>
<name>A0A2H0RMY5_9BACT</name>
<dbReference type="Gene3D" id="3.40.630.10">
    <property type="entry name" value="Zn peptidases"/>
    <property type="match status" value="1"/>
</dbReference>
<dbReference type="InterPro" id="IPR002933">
    <property type="entry name" value="Peptidase_M20"/>
</dbReference>
<dbReference type="Proteomes" id="UP000230084">
    <property type="component" value="Unassembled WGS sequence"/>
</dbReference>
<gene>
    <name evidence="4" type="ORF">COV06_00505</name>
</gene>
<keyword evidence="1" id="KW-0645">Protease</keyword>
<dbReference type="EMBL" id="PCYM01000001">
    <property type="protein sequence ID" value="PIR47868.1"/>
    <property type="molecule type" value="Genomic_DNA"/>
</dbReference>
<dbReference type="PANTHER" id="PTHR43270">
    <property type="entry name" value="BETA-ALA-HIS DIPEPTIDASE"/>
    <property type="match status" value="1"/>
</dbReference>
<sequence length="469" mass="50739">MNVKETHAFIEQFWDERVEQTLKDYIRIPNVSPAYAPDWEQDGHMLRAARLIKIWVQDQSLQNTSIELLTPKGRTPLLIVDIQGSAPGNILLYGHMDKQPPLSGWREGLSAFNPVIEGDRLYGRGAADDGYAVFAAVGAIKALQAQGVAHPRCLLLIEGSEESGSIDLSTYIQELTDRIKTPDLVVCLDSGCGTYDQLWLTTSLRGCIMGTLRVDILTEGAHSGSASGVVPSSFRIARSLLSRIENEVTGEVTLPALFQILTDDEERSLAQTATLLGEAIGADFAFVDGARCMSDDPRVCIGNRTLKPTLSVTGAEGLPALQDAGNVLRPYTALKLSVRLPPKIDAIMAGQLLKETLEADSPYGAHVQFDMEEPMDGWAAPPVASWLQTALELACEESFGTDLCSMGEGGSIPFMAMLGARYPEVQFVITGVLGPESNAHGPNEFLHIPTFKRVTACIARIVAETAKKG</sequence>
<dbReference type="AlphaFoldDB" id="A0A2H0RMY5"/>
<dbReference type="GO" id="GO:0006508">
    <property type="term" value="P:proteolysis"/>
    <property type="evidence" value="ECO:0007669"/>
    <property type="project" value="UniProtKB-KW"/>
</dbReference>
<evidence type="ECO:0000313" key="4">
    <source>
        <dbReference type="EMBL" id="PIR47868.1"/>
    </source>
</evidence>
<dbReference type="GO" id="GO:0008233">
    <property type="term" value="F:peptidase activity"/>
    <property type="evidence" value="ECO:0007669"/>
    <property type="project" value="UniProtKB-KW"/>
</dbReference>
<keyword evidence="3" id="KW-0378">Hydrolase</keyword>
<accession>A0A2H0RMY5</accession>
<protein>
    <submittedName>
        <fullName evidence="4">Peptidase M20</fullName>
    </submittedName>
</protein>
<dbReference type="Pfam" id="PF01546">
    <property type="entry name" value="Peptidase_M20"/>
    <property type="match status" value="1"/>
</dbReference>
<comment type="caution">
    <text evidence="4">The sequence shown here is derived from an EMBL/GenBank/DDBJ whole genome shotgun (WGS) entry which is preliminary data.</text>
</comment>
<dbReference type="PANTHER" id="PTHR43270:SF4">
    <property type="entry name" value="CARNOSINE DIPEPTIDASE 2, ISOFORM A"/>
    <property type="match status" value="1"/>
</dbReference>
<dbReference type="Gene3D" id="3.30.70.360">
    <property type="match status" value="1"/>
</dbReference>
<keyword evidence="2" id="KW-0479">Metal-binding</keyword>
<evidence type="ECO:0000256" key="3">
    <source>
        <dbReference type="ARBA" id="ARBA00022801"/>
    </source>
</evidence>